<dbReference type="AlphaFoldDB" id="A0A9X2CPP0"/>
<reference evidence="1" key="1">
    <citation type="submission" date="2022-01" db="EMBL/GenBank/DDBJ databases">
        <title>Genome sequencing of Zunongwangia sp. M21534 genome.</title>
        <authorList>
            <person name="Chen Y."/>
            <person name="Dong C."/>
            <person name="Shao Z."/>
        </authorList>
    </citation>
    <scope>NUCLEOTIDE SEQUENCE</scope>
    <source>
        <strain evidence="1">MCCC M21534</strain>
    </source>
</reference>
<name>A0A9X2CPP0_9FLAO</name>
<dbReference type="Proteomes" id="UP001139521">
    <property type="component" value="Unassembled WGS sequence"/>
</dbReference>
<dbReference type="Pfam" id="PF18905">
    <property type="entry name" value="DUF5661"/>
    <property type="match status" value="1"/>
</dbReference>
<accession>A0A9X2CPP0</accession>
<proteinExistence type="predicted"/>
<organism evidence="1 2">
    <name type="scientific">Zunongwangia pacifica</name>
    <dbReference type="NCBI Taxonomy" id="2911062"/>
    <lineage>
        <taxon>Bacteria</taxon>
        <taxon>Pseudomonadati</taxon>
        <taxon>Bacteroidota</taxon>
        <taxon>Flavobacteriia</taxon>
        <taxon>Flavobacteriales</taxon>
        <taxon>Flavobacteriaceae</taxon>
        <taxon>Zunongwangia</taxon>
    </lineage>
</organism>
<evidence type="ECO:0000313" key="1">
    <source>
        <dbReference type="EMBL" id="MCL6218237.1"/>
    </source>
</evidence>
<sequence length="90" mass="10165">MEKKTHFTAEQAKSIGDQLNIDWNKIPLNEFRVGLEVELEHGLQDEATNVTGNDPILTAKIALSHLNAFSDYYTRLYKGFGMEVPQLGNE</sequence>
<gene>
    <name evidence="1" type="ORF">L1967_08005</name>
</gene>
<protein>
    <submittedName>
        <fullName evidence="1">Uncharacterized protein</fullName>
    </submittedName>
</protein>
<evidence type="ECO:0000313" key="2">
    <source>
        <dbReference type="Proteomes" id="UP001139521"/>
    </source>
</evidence>
<dbReference type="InterPro" id="IPR043720">
    <property type="entry name" value="DUF5661"/>
</dbReference>
<keyword evidence="2" id="KW-1185">Reference proteome</keyword>
<dbReference type="EMBL" id="JAKHSK010000009">
    <property type="protein sequence ID" value="MCL6218237.1"/>
    <property type="molecule type" value="Genomic_DNA"/>
</dbReference>
<comment type="caution">
    <text evidence="1">The sequence shown here is derived from an EMBL/GenBank/DDBJ whole genome shotgun (WGS) entry which is preliminary data.</text>
</comment>
<dbReference type="RefSeq" id="WP_225603961.1">
    <property type="nucleotide sequence ID" value="NZ_JAKHSK010000009.1"/>
</dbReference>